<evidence type="ECO:0000313" key="2">
    <source>
        <dbReference type="Proteomes" id="UP001432017"/>
    </source>
</evidence>
<comment type="caution">
    <text evidence="1">The sequence shown here is derived from an EMBL/GenBank/DDBJ whole genome shotgun (WGS) entry which is preliminary data.</text>
</comment>
<reference evidence="1" key="1">
    <citation type="submission" date="2023-12" db="EMBL/GenBank/DDBJ databases">
        <title>Mannheima indologenes sp. nov. proposed for Clade V organisms of Mannheimia.</title>
        <authorList>
            <person name="Christensen H."/>
        </authorList>
    </citation>
    <scope>NUCLEOTIDE SEQUENCE</scope>
    <source>
        <strain evidence="1">M14.4</strain>
    </source>
</reference>
<gene>
    <name evidence="1" type="ORF">V6W77_03640</name>
</gene>
<organism evidence="1 2">
    <name type="scientific">Mannheimia indoligenes</name>
    <dbReference type="NCBI Taxonomy" id="3103145"/>
    <lineage>
        <taxon>Bacteria</taxon>
        <taxon>Pseudomonadati</taxon>
        <taxon>Pseudomonadota</taxon>
        <taxon>Gammaproteobacteria</taxon>
        <taxon>Pasteurellales</taxon>
        <taxon>Pasteurellaceae</taxon>
        <taxon>Mannheimia</taxon>
    </lineage>
</organism>
<protein>
    <submittedName>
        <fullName evidence="1">Uncharacterized protein</fullName>
    </submittedName>
</protein>
<dbReference type="EMBL" id="JBAJJM010000005">
    <property type="protein sequence ID" value="MEG9475368.1"/>
    <property type="molecule type" value="Genomic_DNA"/>
</dbReference>
<proteinExistence type="predicted"/>
<dbReference type="Proteomes" id="UP001432017">
    <property type="component" value="Unassembled WGS sequence"/>
</dbReference>
<sequence length="229" mass="27000">MSIYEAYCVQLNRVVSITEARTEFLNLYPRKRFQFLCSTESCRAKGVKITGVNYDHFPDEIKQSPHFKYITKNNIAHSADCQWCQTKIVPIAGESNEEYKLRKVRSKLHDFIDEFQLPEDDIEQQSEVTKSSSTHQSKVNNIISNQHNQPHKRYIKTNQLMRLVEAYLDAKRNLSKKDFFSLPLKVSNSNISYLYQYFRRTEKVIQIKQKCVCIAEAEYIQRSNTQRLI</sequence>
<keyword evidence="2" id="KW-1185">Reference proteome</keyword>
<evidence type="ECO:0000313" key="1">
    <source>
        <dbReference type="EMBL" id="MEG9475368.1"/>
    </source>
</evidence>
<name>A0ABU7ZD07_9PAST</name>
<dbReference type="RefSeq" id="WP_334253819.1">
    <property type="nucleotide sequence ID" value="NZ_JBAJJM010000005.1"/>
</dbReference>
<accession>A0ABU7ZD07</accession>